<sequence length="253" mass="27570">MIVISIRCNMTQPYLAIAQALYAEKGAQFSLADIAAKANVSRPTIYKHLGNKDKILSLLGADATNVEARIMQGVLAVAQAQGFKAATIEAIAEAAGVGPATIYRRFTDKDGLIKAFIKRQTPRDKMPDFPPEAEGDFAAQLAILTTHMLRFMSEHKVLVRLIFSGNEDDRSYLKALRDDSNSTYVKLTAFFQMHQAAGRISARADAAQLTTNLFGMIHAQAVIAPADRPLDISATSRSICQLFQSLTIGEHDA</sequence>
<dbReference type="PROSITE" id="PS50977">
    <property type="entry name" value="HTH_TETR_2"/>
    <property type="match status" value="1"/>
</dbReference>
<evidence type="ECO:0000259" key="2">
    <source>
        <dbReference type="PROSITE" id="PS50977"/>
    </source>
</evidence>
<dbReference type="PANTHER" id="PTHR30055">
    <property type="entry name" value="HTH-TYPE TRANSCRIPTIONAL REGULATOR RUTR"/>
    <property type="match status" value="1"/>
</dbReference>
<dbReference type="GO" id="GO:0003700">
    <property type="term" value="F:DNA-binding transcription factor activity"/>
    <property type="evidence" value="ECO:0007669"/>
    <property type="project" value="TreeGrafter"/>
</dbReference>
<organism evidence="3">
    <name type="scientific">uncultured microorganism</name>
    <dbReference type="NCBI Taxonomy" id="358574"/>
    <lineage>
        <taxon>unclassified sequences</taxon>
        <taxon>environmental samples</taxon>
    </lineage>
</organism>
<dbReference type="InterPro" id="IPR023772">
    <property type="entry name" value="DNA-bd_HTH_TetR-type_CS"/>
</dbReference>
<dbReference type="PROSITE" id="PS01081">
    <property type="entry name" value="HTH_TETR_1"/>
    <property type="match status" value="1"/>
</dbReference>
<accession>L8B1A0</accession>
<protein>
    <recommendedName>
        <fullName evidence="2">HTH tetR-type domain-containing protein</fullName>
    </recommendedName>
</protein>
<dbReference type="InterPro" id="IPR009057">
    <property type="entry name" value="Homeodomain-like_sf"/>
</dbReference>
<dbReference type="SUPFAM" id="SSF46689">
    <property type="entry name" value="Homeodomain-like"/>
    <property type="match status" value="2"/>
</dbReference>
<dbReference type="EMBL" id="AB372146">
    <property type="protein sequence ID" value="BAM75676.1"/>
    <property type="molecule type" value="Genomic_DNA"/>
</dbReference>
<dbReference type="PANTHER" id="PTHR30055:SF223">
    <property type="entry name" value="HTH-TYPE TRANSCRIPTIONAL REGULATOR UIDR"/>
    <property type="match status" value="1"/>
</dbReference>
<dbReference type="GO" id="GO:0000976">
    <property type="term" value="F:transcription cis-regulatory region binding"/>
    <property type="evidence" value="ECO:0007669"/>
    <property type="project" value="TreeGrafter"/>
</dbReference>
<dbReference type="AlphaFoldDB" id="L8B1A0"/>
<proteinExistence type="predicted"/>
<dbReference type="SUPFAM" id="SSF48498">
    <property type="entry name" value="Tetracyclin repressor-like, C-terminal domain"/>
    <property type="match status" value="1"/>
</dbReference>
<evidence type="ECO:0000256" key="1">
    <source>
        <dbReference type="ARBA" id="ARBA00023125"/>
    </source>
</evidence>
<dbReference type="Gene3D" id="1.10.357.10">
    <property type="entry name" value="Tetracycline Repressor, domain 2"/>
    <property type="match status" value="2"/>
</dbReference>
<feature type="domain" description="HTH tetR-type" evidence="2">
    <location>
        <begin position="64"/>
        <end position="124"/>
    </location>
</feature>
<dbReference type="InterPro" id="IPR001647">
    <property type="entry name" value="HTH_TetR"/>
</dbReference>
<name>L8B1A0_9ZZZZ</name>
<keyword evidence="1" id="KW-0238">DNA-binding</keyword>
<dbReference type="PRINTS" id="PR00455">
    <property type="entry name" value="HTHTETR"/>
</dbReference>
<dbReference type="InterPro" id="IPR036271">
    <property type="entry name" value="Tet_transcr_reg_TetR-rel_C_sf"/>
</dbReference>
<dbReference type="Pfam" id="PF00440">
    <property type="entry name" value="TetR_N"/>
    <property type="match status" value="2"/>
</dbReference>
<reference evidence="3" key="1">
    <citation type="submission" date="2007-12" db="EMBL/GenBank/DDBJ databases">
        <title>Phylogenetic prediction and protein expressional analysis in the genetic information detected from deep-sea hydrothermal vent in Suiyo seamount.</title>
        <authorList>
            <person name="Sasaki M."/>
            <person name="Tsujimura M."/>
            <person name="Zhang Z."/>
            <person name="Akutsu J."/>
            <person name="Tajima H."/>
            <person name="Kawarabayasi Y."/>
        </authorList>
    </citation>
    <scope>NUCLEOTIDE SEQUENCE</scope>
</reference>
<dbReference type="InterPro" id="IPR050109">
    <property type="entry name" value="HTH-type_TetR-like_transc_reg"/>
</dbReference>
<evidence type="ECO:0000313" key="3">
    <source>
        <dbReference type="EMBL" id="BAM75676.1"/>
    </source>
</evidence>